<reference evidence="2" key="1">
    <citation type="journal article" date="2016" name="Genome Announc.">
        <title>Complete genome sequence of Alkaliphilus metalliredigens strain QYMF, an alkaliphilic and metal-reducing bacterium isolated from borax-contaminated leachate ponds.</title>
        <authorList>
            <person name="Hwang C."/>
            <person name="Copeland A."/>
            <person name="Lucas S."/>
            <person name="Lapidus A."/>
            <person name="Barry K."/>
            <person name="Detter J.C."/>
            <person name="Glavina Del Rio T."/>
            <person name="Hammon N."/>
            <person name="Israni S."/>
            <person name="Dalin E."/>
            <person name="Tice H."/>
            <person name="Pitluck S."/>
            <person name="Chertkov O."/>
            <person name="Brettin T."/>
            <person name="Bruce D."/>
            <person name="Han C."/>
            <person name="Schmutz J."/>
            <person name="Larimer F."/>
            <person name="Land M.L."/>
            <person name="Hauser L."/>
            <person name="Kyrpides N."/>
            <person name="Mikhailova N."/>
            <person name="Ye Q."/>
            <person name="Zhou J."/>
            <person name="Richardson P."/>
            <person name="Fields M.W."/>
        </authorList>
    </citation>
    <scope>NUCLEOTIDE SEQUENCE [LARGE SCALE GENOMIC DNA]</scope>
    <source>
        <strain evidence="2">QYMF</strain>
    </source>
</reference>
<dbReference type="InterPro" id="IPR009384">
    <property type="entry name" value="SwrD-like"/>
</dbReference>
<protein>
    <submittedName>
        <fullName evidence="1">Flagellar FlbD family protein</fullName>
    </submittedName>
</protein>
<evidence type="ECO:0000313" key="1">
    <source>
        <dbReference type="EMBL" id="ABR48867.1"/>
    </source>
</evidence>
<dbReference type="PANTHER" id="PTHR39185">
    <property type="entry name" value="SWARMING MOTILITY PROTEIN SWRD"/>
    <property type="match status" value="1"/>
</dbReference>
<keyword evidence="1" id="KW-0969">Cilium</keyword>
<keyword evidence="2" id="KW-1185">Reference proteome</keyword>
<dbReference type="EMBL" id="CP000724">
    <property type="protein sequence ID" value="ABR48867.1"/>
    <property type="molecule type" value="Genomic_DNA"/>
</dbReference>
<dbReference type="PANTHER" id="PTHR39185:SF1">
    <property type="entry name" value="SWARMING MOTILITY PROTEIN SWRD"/>
    <property type="match status" value="1"/>
</dbReference>
<dbReference type="KEGG" id="amt:Amet_2715"/>
<evidence type="ECO:0000313" key="2">
    <source>
        <dbReference type="Proteomes" id="UP000001572"/>
    </source>
</evidence>
<dbReference type="Proteomes" id="UP000001572">
    <property type="component" value="Chromosome"/>
</dbReference>
<dbReference type="RefSeq" id="WP_012063840.1">
    <property type="nucleotide sequence ID" value="NC_009633.1"/>
</dbReference>
<gene>
    <name evidence="1" type="ordered locus">Amet_2715</name>
</gene>
<keyword evidence="1" id="KW-0282">Flagellum</keyword>
<keyword evidence="1" id="KW-0966">Cell projection</keyword>
<dbReference type="HOGENOM" id="CLU_173020_1_0_9"/>
<proteinExistence type="predicted"/>
<dbReference type="STRING" id="293826.Amet_2715"/>
<dbReference type="AlphaFoldDB" id="A6TRP9"/>
<organism evidence="1 2">
    <name type="scientific">Alkaliphilus metalliredigens (strain QYMF)</name>
    <dbReference type="NCBI Taxonomy" id="293826"/>
    <lineage>
        <taxon>Bacteria</taxon>
        <taxon>Bacillati</taxon>
        <taxon>Bacillota</taxon>
        <taxon>Clostridia</taxon>
        <taxon>Peptostreptococcales</taxon>
        <taxon>Natronincolaceae</taxon>
        <taxon>Alkaliphilus</taxon>
    </lineage>
</organism>
<dbReference type="Pfam" id="PF06289">
    <property type="entry name" value="FlbD"/>
    <property type="match status" value="1"/>
</dbReference>
<dbReference type="OrthoDB" id="9799862at2"/>
<name>A6TRP9_ALKMQ</name>
<dbReference type="eggNOG" id="COG1582">
    <property type="taxonomic scope" value="Bacteria"/>
</dbReference>
<sequence length="65" mass="7508">MIRVSRLNQKEFVLNAELIELIEETPDTLITLVNGHKMMVSESVDEVVGKVMHYKHRIHSGSFEK</sequence>
<accession>A6TRP9</accession>